<keyword evidence="1" id="KW-0812">Transmembrane</keyword>
<evidence type="ECO:0000313" key="3">
    <source>
        <dbReference type="Proteomes" id="UP000487268"/>
    </source>
</evidence>
<gene>
    <name evidence="2" type="ORF">ACRB68_12160</name>
</gene>
<dbReference type="Pfam" id="PF07077">
    <property type="entry name" value="DUF1345"/>
    <property type="match status" value="1"/>
</dbReference>
<dbReference type="Proteomes" id="UP000487268">
    <property type="component" value="Unassembled WGS sequence"/>
</dbReference>
<sequence length="224" mass="24477">MFGDRTPRARAAGDAAMMLPSVRARRAVAVLLGVVVFLVVGLTVDPALGLLSGIAAQAGVFALGGVLLFWPMTAERTRAHARRDDFKPLLEETIVVLEALVSLAAIITVLLIHDQHDRKPAVVAGLLAIFMSWAMLHLMYAVRYAYLYYRHPVGGIDFNSDDPPSYRDFFYFSYNLGMAYQVSDTNVSSTEIRAVVLRHTLLSYAFGTVILAMTVNIVAGIATN</sequence>
<keyword evidence="3" id="KW-1185">Reference proteome</keyword>
<protein>
    <recommendedName>
        <fullName evidence="4">DUF1345 domain-containing protein</fullName>
    </recommendedName>
</protein>
<feature type="transmembrane region" description="Helical" evidence="1">
    <location>
        <begin position="124"/>
        <end position="142"/>
    </location>
</feature>
<evidence type="ECO:0008006" key="4">
    <source>
        <dbReference type="Google" id="ProtNLM"/>
    </source>
</evidence>
<comment type="caution">
    <text evidence="2">The sequence shown here is derived from an EMBL/GenBank/DDBJ whole genome shotgun (WGS) entry which is preliminary data.</text>
</comment>
<feature type="transmembrane region" description="Helical" evidence="1">
    <location>
        <begin position="50"/>
        <end position="72"/>
    </location>
</feature>
<reference evidence="2 3" key="1">
    <citation type="submission" date="2019-10" db="EMBL/GenBank/DDBJ databases">
        <title>Actinomadura rubteroloni sp. nov. and Actinomadura macrotermitis sp. nov., isolated from the gut of fungus growing-termite Macrotermes natalensis.</title>
        <authorList>
            <person name="Benndorf R."/>
            <person name="Martin K."/>
            <person name="Kuefner M."/>
            <person name="De Beer W."/>
            <person name="Kaster A.-K."/>
            <person name="Vollmers J."/>
            <person name="Poulsen M."/>
            <person name="Beemelmanns C."/>
        </authorList>
    </citation>
    <scope>NUCLEOTIDE SEQUENCE [LARGE SCALE GENOMIC DNA]</scope>
    <source>
        <strain evidence="2 3">RB68</strain>
    </source>
</reference>
<evidence type="ECO:0000313" key="2">
    <source>
        <dbReference type="EMBL" id="MQY03175.1"/>
    </source>
</evidence>
<accession>A0A7K0BPT3</accession>
<name>A0A7K0BPT3_9ACTN</name>
<feature type="transmembrane region" description="Helical" evidence="1">
    <location>
        <begin position="93"/>
        <end position="112"/>
    </location>
</feature>
<dbReference type="AlphaFoldDB" id="A0A7K0BPT3"/>
<feature type="transmembrane region" description="Helical" evidence="1">
    <location>
        <begin position="27"/>
        <end position="44"/>
    </location>
</feature>
<keyword evidence="1" id="KW-1133">Transmembrane helix</keyword>
<organism evidence="2 3">
    <name type="scientific">Actinomadura macrotermitis</name>
    <dbReference type="NCBI Taxonomy" id="2585200"/>
    <lineage>
        <taxon>Bacteria</taxon>
        <taxon>Bacillati</taxon>
        <taxon>Actinomycetota</taxon>
        <taxon>Actinomycetes</taxon>
        <taxon>Streptosporangiales</taxon>
        <taxon>Thermomonosporaceae</taxon>
        <taxon>Actinomadura</taxon>
    </lineage>
</organism>
<feature type="transmembrane region" description="Helical" evidence="1">
    <location>
        <begin position="201"/>
        <end position="222"/>
    </location>
</feature>
<keyword evidence="1" id="KW-0472">Membrane</keyword>
<dbReference type="InterPro" id="IPR009781">
    <property type="entry name" value="DUF1345"/>
</dbReference>
<dbReference type="RefSeq" id="WP_207709582.1">
    <property type="nucleotide sequence ID" value="NZ_WEGH01000001.1"/>
</dbReference>
<evidence type="ECO:0000256" key="1">
    <source>
        <dbReference type="SAM" id="Phobius"/>
    </source>
</evidence>
<dbReference type="EMBL" id="WEGH01000001">
    <property type="protein sequence ID" value="MQY03175.1"/>
    <property type="molecule type" value="Genomic_DNA"/>
</dbReference>
<proteinExistence type="predicted"/>